<dbReference type="EMBL" id="CAEZWR010000219">
    <property type="protein sequence ID" value="CAB4676818.1"/>
    <property type="molecule type" value="Genomic_DNA"/>
</dbReference>
<protein>
    <submittedName>
        <fullName evidence="1">Unannotated protein</fullName>
    </submittedName>
</protein>
<organism evidence="1">
    <name type="scientific">freshwater metagenome</name>
    <dbReference type="NCBI Taxonomy" id="449393"/>
    <lineage>
        <taxon>unclassified sequences</taxon>
        <taxon>metagenomes</taxon>
        <taxon>ecological metagenomes</taxon>
    </lineage>
</organism>
<sequence>MQAHQVLNRLNDVFKRQHTLRQWKIKTKLLVDLVAANLGKVVTLWIEVEIVEQVSRVFQCRRFARAQLAVDVQKCIFLASDVILLKSCHEGFVLTETLNNLFSGHAQSLQQHGDWLLTLAVNANCDEIIFINFKLKPCATAWNDLGCEDVFVSCLVDRAIEVHAW</sequence>
<accession>A0A6J6MUR3</accession>
<reference evidence="1" key="1">
    <citation type="submission" date="2020-05" db="EMBL/GenBank/DDBJ databases">
        <authorList>
            <person name="Chiriac C."/>
            <person name="Salcher M."/>
            <person name="Ghai R."/>
            <person name="Kavagutti S V."/>
        </authorList>
    </citation>
    <scope>NUCLEOTIDE SEQUENCE</scope>
</reference>
<dbReference type="AlphaFoldDB" id="A0A6J6MUR3"/>
<proteinExistence type="predicted"/>
<name>A0A6J6MUR3_9ZZZZ</name>
<gene>
    <name evidence="1" type="ORF">UFOPK2282_01414</name>
</gene>
<evidence type="ECO:0000313" key="1">
    <source>
        <dbReference type="EMBL" id="CAB4676818.1"/>
    </source>
</evidence>